<keyword evidence="4" id="KW-0732">Signal</keyword>
<dbReference type="RefSeq" id="XP_013394050.1">
    <property type="nucleotide sequence ID" value="XM_013538596.1"/>
</dbReference>
<dbReference type="PANTHER" id="PTHR11339">
    <property type="entry name" value="EXTRACELLULAR MATRIX GLYCOPROTEIN RELATED"/>
    <property type="match status" value="1"/>
</dbReference>
<dbReference type="Pfam" id="PF01826">
    <property type="entry name" value="TIL"/>
    <property type="match status" value="2"/>
</dbReference>
<feature type="compositionally biased region" description="Polar residues" evidence="8">
    <location>
        <begin position="312"/>
        <end position="326"/>
    </location>
</feature>
<dbReference type="SMART" id="SM00832">
    <property type="entry name" value="C8"/>
    <property type="match status" value="2"/>
</dbReference>
<gene>
    <name evidence="12" type="primary">LOC106161593</name>
</gene>
<dbReference type="InterPro" id="IPR002172">
    <property type="entry name" value="LDrepeatLR_classA_rpt"/>
</dbReference>
<dbReference type="Gene3D" id="2.60.120.260">
    <property type="entry name" value="Galactose-binding domain-like"/>
    <property type="match status" value="1"/>
</dbReference>
<dbReference type="SUPFAM" id="SSF57567">
    <property type="entry name" value="Serine protease inhibitors"/>
    <property type="match status" value="2"/>
</dbReference>
<dbReference type="InterPro" id="IPR050780">
    <property type="entry name" value="Mucin_vWF_Thrombospondin_sf"/>
</dbReference>
<comment type="similarity">
    <text evidence="2">Belongs to the thrombospondin family.</text>
</comment>
<sequence>MRAQFIRVVPQTWHNAIAMRFEVVGCYTGKTPTARTPTVGTPTLPPVTKLVSTPEPPKDDCTVWGNWVNSDKALFGSDREAIEDVLSLTPVCQVPMEIQCRRVTDKVAHDKTDQKVLCNTWLGMKCDSKDQANNAMCYDYEVRIGCIDETKPQCVPTSQPSTPSPIPLCQGVKDSSSCPADGCPVGQVCDGHTCMPPEQCPCIVVSGGVTKHIYPGKFMTNDQCQTCTCASGVLKCMNKVCPTACAENEVQELDAQCNCRCTGCASGQFLCKTTKECIPQSLVCDGKWDCNDDEVKCEPTPKLPHTTPAPEPTTSRITQGASPVSRTKTPRTTPAAPTPGPTPPAPTPEIPKVPKKCHLSENMFKTFDNKEYNYEICKHTLVSEMAMKRLNIDVQLHCPVDGGMDRAKCTRSLHITLDGKLIKLRHGQMVEVDGQIYMPYQLEQLSKTLGSMAIAAVGEEMVATIPEFGVIVSWGKRYQTDIQIGSQLFGKVEGLCGDANGKPDDDFKKKDGTYVASVNTFGDSWGSRTFCPPAPVCTMEQKEAARQTCAQLRKSPFSACHASVPVEWYVKVCEADMCNCIKSNGINGLDQCKCDVYSEYMRACAMNQKPVDNWQISVGCAVQTCPPDMVWSECASGCPSTCSNYREKDAACNVPCVPACQCKPGLVKKGDTCVAPTSCEDCVCYGYGDPHYVTFDGSYFPFQGTCTYVLARDTAHTDFEVLAHNEKCTETPATACTQGLTVKFSGHAVEFRPNNKVLYDGSLMSRSSLPHITSTMTLKRVGTHYVLNVPSLHLEVRFSELNHGFQVKLPSAAYFNKTEGLCGTCTHSRADDFMARDKTLKAKAHDFALTWLETPADNSAQCTVVNKTCTSPQGALECNRVYDNSFKACHALVNPAKYFENCIYDTKCGNEKQKGVCDSLTAYARACAMAGVCLDWRTQDLCPVICNNNMVYKECGPSCVKTCDNMATFDSTPCTTATADGCYCKDGYVMKAGVCVKVEDCRK</sequence>
<dbReference type="GO" id="GO:0005576">
    <property type="term" value="C:extracellular region"/>
    <property type="evidence" value="ECO:0007669"/>
    <property type="project" value="UniProtKB-SubCell"/>
</dbReference>
<dbReference type="CDD" id="cd00112">
    <property type="entry name" value="LDLa"/>
    <property type="match status" value="1"/>
</dbReference>
<name>A0A1S3I6Z4_LINAN</name>
<dbReference type="InterPro" id="IPR002919">
    <property type="entry name" value="TIL_dom"/>
</dbReference>
<comment type="subcellular location">
    <subcellularLocation>
        <location evidence="1">Secreted</location>
    </subcellularLocation>
</comment>
<dbReference type="OrthoDB" id="6262482at2759"/>
<feature type="domain" description="F5/8 type C" evidence="9">
    <location>
        <begin position="1"/>
        <end position="26"/>
    </location>
</feature>
<evidence type="ECO:0000256" key="3">
    <source>
        <dbReference type="ARBA" id="ARBA00022525"/>
    </source>
</evidence>
<evidence type="ECO:0000259" key="9">
    <source>
        <dbReference type="PROSITE" id="PS50022"/>
    </source>
</evidence>
<accession>A0A1S3I6Z4</accession>
<keyword evidence="11" id="KW-1185">Reference proteome</keyword>
<evidence type="ECO:0000256" key="8">
    <source>
        <dbReference type="SAM" id="MobiDB-lite"/>
    </source>
</evidence>
<dbReference type="PROSITE" id="PS51233">
    <property type="entry name" value="VWFD"/>
    <property type="match status" value="2"/>
</dbReference>
<dbReference type="Gene3D" id="2.10.25.10">
    <property type="entry name" value="Laminin"/>
    <property type="match status" value="2"/>
</dbReference>
<dbReference type="PROSITE" id="PS01286">
    <property type="entry name" value="FA58C_2"/>
    <property type="match status" value="1"/>
</dbReference>
<dbReference type="InterPro" id="IPR000421">
    <property type="entry name" value="FA58C"/>
</dbReference>
<dbReference type="SMART" id="SM00192">
    <property type="entry name" value="LDLa"/>
    <property type="match status" value="1"/>
</dbReference>
<feature type="domain" description="VWFD" evidence="10">
    <location>
        <begin position="682"/>
        <end position="863"/>
    </location>
</feature>
<evidence type="ECO:0000259" key="10">
    <source>
        <dbReference type="PROSITE" id="PS51233"/>
    </source>
</evidence>
<dbReference type="STRING" id="7574.A0A1S3I6Z4"/>
<dbReference type="InterPro" id="IPR001846">
    <property type="entry name" value="VWF_type-D"/>
</dbReference>
<dbReference type="Gene3D" id="4.10.400.10">
    <property type="entry name" value="Low-density Lipoprotein Receptor"/>
    <property type="match status" value="1"/>
</dbReference>
<dbReference type="GeneID" id="106161593"/>
<dbReference type="Pfam" id="PF00094">
    <property type="entry name" value="VWD"/>
    <property type="match status" value="2"/>
</dbReference>
<evidence type="ECO:0000256" key="5">
    <source>
        <dbReference type="ARBA" id="ARBA00023157"/>
    </source>
</evidence>
<dbReference type="SMART" id="SM00216">
    <property type="entry name" value="VWD"/>
    <property type="match status" value="2"/>
</dbReference>
<comment type="caution">
    <text evidence="7">Lacks conserved residue(s) required for the propagation of feature annotation.</text>
</comment>
<evidence type="ECO:0000256" key="1">
    <source>
        <dbReference type="ARBA" id="ARBA00004613"/>
    </source>
</evidence>
<dbReference type="InterPro" id="IPR025155">
    <property type="entry name" value="WxxW_domain"/>
</dbReference>
<dbReference type="PROSITE" id="PS50068">
    <property type="entry name" value="LDLRA_2"/>
    <property type="match status" value="1"/>
</dbReference>
<reference evidence="12" key="1">
    <citation type="submission" date="2025-08" db="UniProtKB">
        <authorList>
            <consortium name="RefSeq"/>
        </authorList>
    </citation>
    <scope>IDENTIFICATION</scope>
    <source>
        <tissue evidence="12">Gonads</tissue>
    </source>
</reference>
<keyword evidence="6" id="KW-0325">Glycoprotein</keyword>
<keyword evidence="5" id="KW-1015">Disulfide bond</keyword>
<proteinExistence type="inferred from homology"/>
<dbReference type="PANTHER" id="PTHR11339:SF402">
    <property type="entry name" value="VWFD DOMAIN-CONTAINING PROTEIN"/>
    <property type="match status" value="1"/>
</dbReference>
<dbReference type="Proteomes" id="UP000085678">
    <property type="component" value="Unplaced"/>
</dbReference>
<feature type="region of interest" description="Disordered" evidence="8">
    <location>
        <begin position="301"/>
        <end position="354"/>
    </location>
</feature>
<evidence type="ECO:0000313" key="12">
    <source>
        <dbReference type="RefSeq" id="XP_013394050.1"/>
    </source>
</evidence>
<dbReference type="InterPro" id="IPR036055">
    <property type="entry name" value="LDL_receptor-like_sf"/>
</dbReference>
<evidence type="ECO:0000256" key="2">
    <source>
        <dbReference type="ARBA" id="ARBA00009456"/>
    </source>
</evidence>
<dbReference type="CDD" id="cd19941">
    <property type="entry name" value="TIL"/>
    <property type="match status" value="2"/>
</dbReference>
<organism evidence="11 12">
    <name type="scientific">Lingula anatina</name>
    <name type="common">Brachiopod</name>
    <name type="synonym">Lingula unguis</name>
    <dbReference type="NCBI Taxonomy" id="7574"/>
    <lineage>
        <taxon>Eukaryota</taxon>
        <taxon>Metazoa</taxon>
        <taxon>Spiralia</taxon>
        <taxon>Lophotrochozoa</taxon>
        <taxon>Brachiopoda</taxon>
        <taxon>Linguliformea</taxon>
        <taxon>Lingulata</taxon>
        <taxon>Lingulida</taxon>
        <taxon>Linguloidea</taxon>
        <taxon>Lingulidae</taxon>
        <taxon>Lingula</taxon>
    </lineage>
</organism>
<dbReference type="Pfam" id="PF00057">
    <property type="entry name" value="Ldl_recept_a"/>
    <property type="match status" value="1"/>
</dbReference>
<dbReference type="SUPFAM" id="SSF49785">
    <property type="entry name" value="Galactose-binding domain-like"/>
    <property type="match status" value="1"/>
</dbReference>
<dbReference type="InParanoid" id="A0A1S3I6Z4"/>
<dbReference type="Pfam" id="PF08742">
    <property type="entry name" value="C8"/>
    <property type="match status" value="2"/>
</dbReference>
<dbReference type="KEGG" id="lak:106161593"/>
<dbReference type="InterPro" id="IPR014853">
    <property type="entry name" value="VWF/SSPO/ZAN-like_Cys-rich_dom"/>
</dbReference>
<evidence type="ECO:0000256" key="4">
    <source>
        <dbReference type="ARBA" id="ARBA00022729"/>
    </source>
</evidence>
<protein>
    <submittedName>
        <fullName evidence="12">Hemocytin-like</fullName>
    </submittedName>
</protein>
<feature type="compositionally biased region" description="Pro residues" evidence="8">
    <location>
        <begin position="336"/>
        <end position="351"/>
    </location>
</feature>
<dbReference type="PROSITE" id="PS50022">
    <property type="entry name" value="FA58C_3"/>
    <property type="match status" value="1"/>
</dbReference>
<keyword evidence="3" id="KW-0964">Secreted</keyword>
<evidence type="ECO:0000256" key="7">
    <source>
        <dbReference type="PROSITE-ProRule" id="PRU00124"/>
    </source>
</evidence>
<feature type="domain" description="VWFD" evidence="10">
    <location>
        <begin position="355"/>
        <end position="532"/>
    </location>
</feature>
<dbReference type="InterPro" id="IPR036084">
    <property type="entry name" value="Ser_inhib-like_sf"/>
</dbReference>
<dbReference type="InterPro" id="IPR008979">
    <property type="entry name" value="Galactose-bd-like_sf"/>
</dbReference>
<evidence type="ECO:0000313" key="11">
    <source>
        <dbReference type="Proteomes" id="UP000085678"/>
    </source>
</evidence>
<evidence type="ECO:0000256" key="6">
    <source>
        <dbReference type="ARBA" id="ARBA00023180"/>
    </source>
</evidence>
<dbReference type="Pfam" id="PF13330">
    <property type="entry name" value="Mucin2_WxxW"/>
    <property type="match status" value="1"/>
</dbReference>
<dbReference type="AlphaFoldDB" id="A0A1S3I6Z4"/>
<dbReference type="SUPFAM" id="SSF57424">
    <property type="entry name" value="LDL receptor-like module"/>
    <property type="match status" value="1"/>
</dbReference>